<dbReference type="Proteomes" id="UP000079169">
    <property type="component" value="Unplaced"/>
</dbReference>
<dbReference type="Pfam" id="PF00076">
    <property type="entry name" value="RRM_1"/>
    <property type="match status" value="3"/>
</dbReference>
<dbReference type="SUPFAM" id="SSF54928">
    <property type="entry name" value="RNA-binding domain, RBD"/>
    <property type="match status" value="2"/>
</dbReference>
<dbReference type="PaxDb" id="121845-A0A1S3DRM4"/>
<evidence type="ECO:0000256" key="2">
    <source>
        <dbReference type="PROSITE-ProRule" id="PRU00176"/>
    </source>
</evidence>
<dbReference type="KEGG" id="dci:103523119"/>
<dbReference type="SMART" id="SM00360">
    <property type="entry name" value="RRM"/>
    <property type="match status" value="2"/>
</dbReference>
<keyword evidence="5" id="KW-1185">Reference proteome</keyword>
<dbReference type="RefSeq" id="XP_008486408.3">
    <property type="nucleotide sequence ID" value="XM_008488186.3"/>
</dbReference>
<dbReference type="PROSITE" id="PS50102">
    <property type="entry name" value="RRM"/>
    <property type="match status" value="2"/>
</dbReference>
<keyword evidence="1 2" id="KW-0694">RNA-binding</keyword>
<dbReference type="STRING" id="121845.A0A1S3DRM4"/>
<feature type="compositionally biased region" description="Basic and acidic residues" evidence="3">
    <location>
        <begin position="16"/>
        <end position="62"/>
    </location>
</feature>
<organism evidence="5 6">
    <name type="scientific">Diaphorina citri</name>
    <name type="common">Asian citrus psyllid</name>
    <dbReference type="NCBI Taxonomy" id="121845"/>
    <lineage>
        <taxon>Eukaryota</taxon>
        <taxon>Metazoa</taxon>
        <taxon>Ecdysozoa</taxon>
        <taxon>Arthropoda</taxon>
        <taxon>Hexapoda</taxon>
        <taxon>Insecta</taxon>
        <taxon>Pterygota</taxon>
        <taxon>Neoptera</taxon>
        <taxon>Paraneoptera</taxon>
        <taxon>Hemiptera</taxon>
        <taxon>Sternorrhyncha</taxon>
        <taxon>Psylloidea</taxon>
        <taxon>Psyllidae</taxon>
        <taxon>Diaphorininae</taxon>
        <taxon>Diaphorina</taxon>
    </lineage>
</organism>
<evidence type="ECO:0000256" key="3">
    <source>
        <dbReference type="SAM" id="MobiDB-lite"/>
    </source>
</evidence>
<dbReference type="GeneID" id="103523119"/>
<proteinExistence type="predicted"/>
<protein>
    <submittedName>
        <fullName evidence="6">RNA-binding protein 34-like</fullName>
    </submittedName>
</protein>
<feature type="non-terminal residue" evidence="6">
    <location>
        <position position="1"/>
    </location>
</feature>
<evidence type="ECO:0000259" key="4">
    <source>
        <dbReference type="PROSITE" id="PS50102"/>
    </source>
</evidence>
<feature type="domain" description="RRM" evidence="4">
    <location>
        <begin position="64"/>
        <end position="158"/>
    </location>
</feature>
<dbReference type="InterPro" id="IPR012677">
    <property type="entry name" value="Nucleotide-bd_a/b_plait_sf"/>
</dbReference>
<dbReference type="InterPro" id="IPR000504">
    <property type="entry name" value="RRM_dom"/>
</dbReference>
<evidence type="ECO:0000256" key="1">
    <source>
        <dbReference type="ARBA" id="ARBA00022884"/>
    </source>
</evidence>
<dbReference type="PANTHER" id="PTHR23236:SF11">
    <property type="entry name" value="EUKARYOTIC TRANSLATION INITIATION FACTOR 4H"/>
    <property type="match status" value="1"/>
</dbReference>
<feature type="compositionally biased region" description="Basic residues" evidence="3">
    <location>
        <begin position="1"/>
        <end position="10"/>
    </location>
</feature>
<feature type="domain" description="RRM" evidence="4">
    <location>
        <begin position="165"/>
        <end position="214"/>
    </location>
</feature>
<reference evidence="6" key="1">
    <citation type="submission" date="2025-08" db="UniProtKB">
        <authorList>
            <consortium name="RefSeq"/>
        </authorList>
    </citation>
    <scope>IDENTIFICATION</scope>
</reference>
<evidence type="ECO:0000313" key="5">
    <source>
        <dbReference type="Proteomes" id="UP000079169"/>
    </source>
</evidence>
<dbReference type="Gene3D" id="3.30.70.330">
    <property type="match status" value="2"/>
</dbReference>
<dbReference type="GO" id="GO:0003723">
    <property type="term" value="F:RNA binding"/>
    <property type="evidence" value="ECO:0007669"/>
    <property type="project" value="UniProtKB-UniRule"/>
</dbReference>
<name>A0A1S3DRM4_DIACI</name>
<evidence type="ECO:0000313" key="6">
    <source>
        <dbReference type="RefSeq" id="XP_008486408.3"/>
    </source>
</evidence>
<gene>
    <name evidence="6" type="primary">LOC103523119</name>
</gene>
<dbReference type="InterPro" id="IPR035979">
    <property type="entry name" value="RBD_domain_sf"/>
</dbReference>
<dbReference type="PANTHER" id="PTHR23236">
    <property type="entry name" value="EUKARYOTIC TRANSLATION INITIATION FACTOR 4B/4H"/>
    <property type="match status" value="1"/>
</dbReference>
<accession>A0A1S3DRM4</accession>
<feature type="region of interest" description="Disordered" evidence="3">
    <location>
        <begin position="1"/>
        <end position="62"/>
    </location>
</feature>
<dbReference type="CDD" id="cd12394">
    <property type="entry name" value="RRM1_RBM34"/>
    <property type="match status" value="1"/>
</dbReference>
<dbReference type="AlphaFoldDB" id="A0A1S3DRM4"/>
<sequence>KKSITKKGKKTVTGDVDNKELPKSDNDTNTEQKSDEQAKGFPKHLENGSETKDEPKFNEEQESRTIFVGNLPLKINRDRVTSMFKPYGEVETVRFRSVPVADITLPRKACIKMNKVHEKRTNMNAYVRFKNLESVEKALEMNGHVIDEHTIRVDKALTTTKSNSHSIFIGNIPFEAEEEELRKAFESCGEIDNVRLIRDQHTNIGKGFGYVNFKVSFTTLSSIFSK</sequence>